<dbReference type="CDD" id="cd01434">
    <property type="entry name" value="EFG_mtEFG1_IV"/>
    <property type="match status" value="1"/>
</dbReference>
<dbReference type="Gene3D" id="2.40.30.10">
    <property type="entry name" value="Translation factors"/>
    <property type="match status" value="1"/>
</dbReference>
<dbReference type="EMBL" id="AJFE02107902">
    <property type="status" value="NOT_ANNOTATED_CDS"/>
    <property type="molecule type" value="Genomic_DNA"/>
</dbReference>
<dbReference type="PROSITE" id="PS00301">
    <property type="entry name" value="G_TR_1"/>
    <property type="match status" value="1"/>
</dbReference>
<dbReference type="InterPro" id="IPR009022">
    <property type="entry name" value="EFG_III"/>
</dbReference>
<dbReference type="PANTHER" id="PTHR43636">
    <property type="entry name" value="ELONGATION FACTOR G, MITOCHONDRIAL"/>
    <property type="match status" value="1"/>
</dbReference>
<dbReference type="GO" id="GO:0003746">
    <property type="term" value="F:translation elongation factor activity"/>
    <property type="evidence" value="ECO:0007669"/>
    <property type="project" value="UniProtKB-UniRule"/>
</dbReference>
<keyword evidence="4 11" id="KW-0251">Elongation factor</keyword>
<keyword evidence="3 11" id="KW-0547">Nucleotide-binding</keyword>
<dbReference type="PROSITE" id="PS51722">
    <property type="entry name" value="G_TR_2"/>
    <property type="match status" value="1"/>
</dbReference>
<dbReference type="PRINTS" id="PR00315">
    <property type="entry name" value="ELONGATNFCT"/>
</dbReference>
<proteinExistence type="inferred from homology"/>
<dbReference type="InterPro" id="IPR004161">
    <property type="entry name" value="EFTu-like_2"/>
</dbReference>
<dbReference type="EMBL" id="AJFE02107903">
    <property type="status" value="NOT_ANNOTATED_CDS"/>
    <property type="molecule type" value="Genomic_DNA"/>
</dbReference>
<feature type="binding site" evidence="11">
    <location>
        <begin position="174"/>
        <end position="177"/>
    </location>
    <ligand>
        <name>GTP</name>
        <dbReference type="ChEBI" id="CHEBI:37565"/>
    </ligand>
</feature>
<evidence type="ECO:0000256" key="8">
    <source>
        <dbReference type="ARBA" id="ARBA00023128"/>
    </source>
</evidence>
<evidence type="ECO:0000256" key="7">
    <source>
        <dbReference type="ARBA" id="ARBA00022946"/>
    </source>
</evidence>
<dbReference type="UniPathway" id="UPA00345"/>
<reference evidence="13 14" key="1">
    <citation type="journal article" date="2012" name="Nature">
        <title>The bonobo genome compared with the chimpanzee and human genomes.</title>
        <authorList>
            <person name="Prufer K."/>
            <person name="Munch K."/>
            <person name="Hellmann I."/>
            <person name="Akagi K."/>
            <person name="Miller J.R."/>
            <person name="Walenz B."/>
            <person name="Koren S."/>
            <person name="Sutton G."/>
            <person name="Kodira C."/>
            <person name="Winer R."/>
            <person name="Knight J.R."/>
            <person name="Mullikin J.C."/>
            <person name="Meader S.J."/>
            <person name="Ponting C.P."/>
            <person name="Lunter G."/>
            <person name="Higashino S."/>
            <person name="Hobolth A."/>
            <person name="Dutheil J."/>
            <person name="Karakoc E."/>
            <person name="Alkan C."/>
            <person name="Sajjadian S."/>
            <person name="Catacchio C.R."/>
            <person name="Ventura M."/>
            <person name="Marques-Bonet T."/>
            <person name="Eichler E.E."/>
            <person name="Andre C."/>
            <person name="Atencia R."/>
            <person name="Mugisha L."/>
            <person name="Junhold J."/>
            <person name="Patterson N."/>
            <person name="Siebauer M."/>
            <person name="Good J.M."/>
            <person name="Fischer A."/>
            <person name="Ptak S.E."/>
            <person name="Lachmann M."/>
            <person name="Symer D.E."/>
            <person name="Mailund T."/>
            <person name="Schierup M.H."/>
            <person name="Andres A.M."/>
            <person name="Kelso J."/>
            <person name="Paabo S."/>
        </authorList>
    </citation>
    <scope>NUCLEOTIDE SEQUENCE [LARGE SCALE GENOMIC DNA]</scope>
</reference>
<organism evidence="13 14">
    <name type="scientific">Pan paniscus</name>
    <name type="common">Pygmy chimpanzee</name>
    <name type="synonym">Bonobo</name>
    <dbReference type="NCBI Taxonomy" id="9597"/>
    <lineage>
        <taxon>Eukaryota</taxon>
        <taxon>Metazoa</taxon>
        <taxon>Chordata</taxon>
        <taxon>Craniata</taxon>
        <taxon>Vertebrata</taxon>
        <taxon>Euteleostomi</taxon>
        <taxon>Mammalia</taxon>
        <taxon>Eutheria</taxon>
        <taxon>Euarchontoglires</taxon>
        <taxon>Primates</taxon>
        <taxon>Haplorrhini</taxon>
        <taxon>Catarrhini</taxon>
        <taxon>Hominidae</taxon>
        <taxon>Pan</taxon>
    </lineage>
</organism>
<dbReference type="Pfam" id="PF14492">
    <property type="entry name" value="EFG_III"/>
    <property type="match status" value="1"/>
</dbReference>
<evidence type="ECO:0000256" key="1">
    <source>
        <dbReference type="ARBA" id="ARBA00004173"/>
    </source>
</evidence>
<keyword evidence="6 11" id="KW-0648">Protein biosynthesis</keyword>
<feature type="domain" description="Tr-type G" evidence="12">
    <location>
        <begin position="44"/>
        <end position="340"/>
    </location>
</feature>
<keyword evidence="14" id="KW-1185">Reference proteome</keyword>
<comment type="function">
    <text evidence="11">Mitochondrial GTPase that catalyzes the GTP-dependent ribosomal translocation step during translation elongation. During this step, the ribosome changes from the pre-translocational (PRE) to the post-translocational (POST) state as the newly formed A-site-bound peptidyl-tRNA and P-site-bound deacylated tRNA move to the P and E sites, respectively. Catalyzes the coordinated movement of the two tRNA molecules, the mRNA and conformational changes in the ribosome. Does not mediate the disassembly of ribosomes from messenger RNA at the termination of mitochondrial protein biosynthesis.</text>
</comment>
<dbReference type="Bgee" id="ENSPPAG00000033881">
    <property type="expression patterns" value="Expressed in cerebellum and 6 other cell types or tissues"/>
</dbReference>
<keyword evidence="8 11" id="KW-0496">Mitochondrion</keyword>
<dbReference type="SUPFAM" id="SSF50447">
    <property type="entry name" value="Translation proteins"/>
    <property type="match status" value="1"/>
</dbReference>
<dbReference type="NCBIfam" id="TIGR00231">
    <property type="entry name" value="small_GTP"/>
    <property type="match status" value="1"/>
</dbReference>
<reference evidence="13" key="3">
    <citation type="submission" date="2025-09" db="UniProtKB">
        <authorList>
            <consortium name="Ensembl"/>
        </authorList>
    </citation>
    <scope>IDENTIFICATION</scope>
</reference>
<dbReference type="NCBIfam" id="TIGR00484">
    <property type="entry name" value="EF-G"/>
    <property type="match status" value="1"/>
</dbReference>
<dbReference type="CDD" id="cd04097">
    <property type="entry name" value="mtEFG1_C"/>
    <property type="match status" value="1"/>
</dbReference>
<dbReference type="NCBIfam" id="NF009381">
    <property type="entry name" value="PRK12740.1-5"/>
    <property type="match status" value="1"/>
</dbReference>
<dbReference type="Proteomes" id="UP000240080">
    <property type="component" value="Chromosome 3"/>
</dbReference>
<dbReference type="InterPro" id="IPR027417">
    <property type="entry name" value="P-loop_NTPase"/>
</dbReference>
<evidence type="ECO:0000256" key="5">
    <source>
        <dbReference type="ARBA" id="ARBA00022801"/>
    </source>
</evidence>
<dbReference type="AlphaFoldDB" id="A0A2R9AW37"/>
<dbReference type="CDD" id="cd16262">
    <property type="entry name" value="EFG_III"/>
    <property type="match status" value="1"/>
</dbReference>
<dbReference type="InterPro" id="IPR047872">
    <property type="entry name" value="EFG_IV"/>
</dbReference>
<dbReference type="InterPro" id="IPR031157">
    <property type="entry name" value="G_TR_CS"/>
</dbReference>
<dbReference type="GO" id="GO:0003924">
    <property type="term" value="F:GTPase activity"/>
    <property type="evidence" value="ECO:0007669"/>
    <property type="project" value="UniProtKB-UniRule"/>
</dbReference>
<dbReference type="FunFam" id="3.40.50.300:FF:000539">
    <property type="entry name" value="Elongation factor G, mitochondrial"/>
    <property type="match status" value="1"/>
</dbReference>
<accession>A0A2R9AW37</accession>
<comment type="pathway">
    <text evidence="11">Protein biosynthesis; polypeptide chain elongation.</text>
</comment>
<evidence type="ECO:0000256" key="3">
    <source>
        <dbReference type="ARBA" id="ARBA00022741"/>
    </source>
</evidence>
<dbReference type="Ensembl" id="ENSPPAT00000044253.1">
    <property type="protein sequence ID" value="ENSPPAP00000021451.1"/>
    <property type="gene ID" value="ENSPPAG00000033881.1"/>
</dbReference>
<comment type="catalytic activity">
    <reaction evidence="10">
        <text>GTP + H2O = GDP + phosphate + H(+)</text>
        <dbReference type="Rhea" id="RHEA:19669"/>
        <dbReference type="ChEBI" id="CHEBI:15377"/>
        <dbReference type="ChEBI" id="CHEBI:15378"/>
        <dbReference type="ChEBI" id="CHEBI:37565"/>
        <dbReference type="ChEBI" id="CHEBI:43474"/>
        <dbReference type="ChEBI" id="CHEBI:58189"/>
    </reaction>
    <physiologicalReaction direction="left-to-right" evidence="10">
        <dbReference type="Rhea" id="RHEA:19670"/>
    </physiologicalReaction>
</comment>
<dbReference type="PANTHER" id="PTHR43636:SF2">
    <property type="entry name" value="ELONGATION FACTOR G, MITOCHONDRIAL"/>
    <property type="match status" value="1"/>
</dbReference>
<dbReference type="FunFam" id="3.30.70.870:FF:000008">
    <property type="entry name" value="Elongation factor G, mitochondrial"/>
    <property type="match status" value="1"/>
</dbReference>
<comment type="subcellular location">
    <subcellularLocation>
        <location evidence="1 11">Mitochondrion</location>
    </subcellularLocation>
</comment>
<dbReference type="FunFam" id="3.30.70.240:FF:000001">
    <property type="entry name" value="Elongation factor G"/>
    <property type="match status" value="1"/>
</dbReference>
<dbReference type="SUPFAM" id="SSF54980">
    <property type="entry name" value="EF-G C-terminal domain-like"/>
    <property type="match status" value="2"/>
</dbReference>
<dbReference type="FunFam" id="3.30.230.10:FF:000003">
    <property type="entry name" value="Elongation factor G"/>
    <property type="match status" value="1"/>
</dbReference>
<dbReference type="Pfam" id="PF03764">
    <property type="entry name" value="EFG_IV"/>
    <property type="match status" value="1"/>
</dbReference>
<evidence type="ECO:0000256" key="6">
    <source>
        <dbReference type="ARBA" id="ARBA00022917"/>
    </source>
</evidence>
<evidence type="ECO:0000256" key="11">
    <source>
        <dbReference type="HAMAP-Rule" id="MF_03061"/>
    </source>
</evidence>
<dbReference type="Gene3D" id="3.30.70.240">
    <property type="match status" value="1"/>
</dbReference>
<dbReference type="GeneTree" id="ENSGT00550000074911"/>
<dbReference type="InterPro" id="IPR005225">
    <property type="entry name" value="Small_GTP-bd"/>
</dbReference>
<dbReference type="InterPro" id="IPR004540">
    <property type="entry name" value="Transl_elong_EFG/EF2"/>
</dbReference>
<dbReference type="SUPFAM" id="SSF52540">
    <property type="entry name" value="P-loop containing nucleoside triphosphate hydrolases"/>
    <property type="match status" value="1"/>
</dbReference>
<evidence type="ECO:0000256" key="2">
    <source>
        <dbReference type="ARBA" id="ARBA00005870"/>
    </source>
</evidence>
<dbReference type="HAMAP" id="MF_00054_B">
    <property type="entry name" value="EF_G_EF_2_B"/>
    <property type="match status" value="1"/>
</dbReference>
<feature type="binding site" evidence="11">
    <location>
        <begin position="53"/>
        <end position="60"/>
    </location>
    <ligand>
        <name>GTP</name>
        <dbReference type="ChEBI" id="CHEBI:37565"/>
    </ligand>
</feature>
<evidence type="ECO:0000256" key="9">
    <source>
        <dbReference type="ARBA" id="ARBA00023134"/>
    </source>
</evidence>
<dbReference type="Gene3D" id="3.30.230.10">
    <property type="match status" value="1"/>
</dbReference>
<dbReference type="SMART" id="SM00889">
    <property type="entry name" value="EFG_IV"/>
    <property type="match status" value="1"/>
</dbReference>
<dbReference type="CDD" id="cd01886">
    <property type="entry name" value="EF-G"/>
    <property type="match status" value="1"/>
</dbReference>
<name>A0A2R9AW37_PANPA</name>
<comment type="similarity">
    <text evidence="11">Belongs to the GTP-binding elongation factor family. EF-G/EF-2 subfamily.</text>
</comment>
<dbReference type="InterPro" id="IPR041095">
    <property type="entry name" value="EFG_II"/>
</dbReference>
<dbReference type="InterPro" id="IPR014721">
    <property type="entry name" value="Ribsml_uS5_D2-typ_fold_subgr"/>
</dbReference>
<keyword evidence="9 11" id="KW-0342">GTP-binding</keyword>
<evidence type="ECO:0000256" key="10">
    <source>
        <dbReference type="ARBA" id="ARBA00049117"/>
    </source>
</evidence>
<dbReference type="CDD" id="cd04091">
    <property type="entry name" value="mtEFG1_II_like"/>
    <property type="match status" value="1"/>
</dbReference>
<dbReference type="FunFam" id="2.40.30.10:FF:000022">
    <property type="entry name" value="Elongation factor G, mitochondrial"/>
    <property type="match status" value="1"/>
</dbReference>
<dbReference type="GO" id="GO:0005525">
    <property type="term" value="F:GTP binding"/>
    <property type="evidence" value="ECO:0007669"/>
    <property type="project" value="UniProtKB-UniRule"/>
</dbReference>
<keyword evidence="5" id="KW-0378">Hydrolase</keyword>
<dbReference type="SUPFAM" id="SSF54211">
    <property type="entry name" value="Ribosomal protein S5 domain 2-like"/>
    <property type="match status" value="1"/>
</dbReference>
<dbReference type="GO" id="GO:0005739">
    <property type="term" value="C:mitochondrion"/>
    <property type="evidence" value="ECO:0007669"/>
    <property type="project" value="UniProtKB-SubCell"/>
</dbReference>
<dbReference type="InterPro" id="IPR000640">
    <property type="entry name" value="EFG_V-like"/>
</dbReference>
<evidence type="ECO:0000313" key="13">
    <source>
        <dbReference type="Ensembl" id="ENSPPAP00000021451.1"/>
    </source>
</evidence>
<reference evidence="13" key="2">
    <citation type="submission" date="2025-08" db="UniProtKB">
        <authorList>
            <consortium name="Ensembl"/>
        </authorList>
    </citation>
    <scope>IDENTIFICATION</scope>
</reference>
<dbReference type="InterPro" id="IPR000795">
    <property type="entry name" value="T_Tr_GTP-bd_dom"/>
</dbReference>
<evidence type="ECO:0000256" key="4">
    <source>
        <dbReference type="ARBA" id="ARBA00022768"/>
    </source>
</evidence>
<dbReference type="InterPro" id="IPR009000">
    <property type="entry name" value="Transl_B-barrel_sf"/>
</dbReference>
<dbReference type="STRING" id="9597.ENSPPAP00000021451"/>
<dbReference type="CTD" id="85476"/>
<dbReference type="InterPro" id="IPR020568">
    <property type="entry name" value="Ribosomal_Su5_D2-typ_SF"/>
</dbReference>
<feature type="binding site" evidence="11">
    <location>
        <begin position="120"/>
        <end position="124"/>
    </location>
    <ligand>
        <name>GTP</name>
        <dbReference type="ChEBI" id="CHEBI:37565"/>
    </ligand>
</feature>
<dbReference type="Gene3D" id="3.40.50.300">
    <property type="entry name" value="P-loop containing nucleotide triphosphate hydrolases"/>
    <property type="match status" value="1"/>
</dbReference>
<dbReference type="InterPro" id="IPR035649">
    <property type="entry name" value="EFG_V"/>
</dbReference>
<dbReference type="Pfam" id="PF03144">
    <property type="entry name" value="GTP_EFTU_D2"/>
    <property type="match status" value="1"/>
</dbReference>
<evidence type="ECO:0000313" key="14">
    <source>
        <dbReference type="Proteomes" id="UP000240080"/>
    </source>
</evidence>
<comment type="similarity">
    <text evidence="2">Belongs to the TRAFAC class translation factor GTPase superfamily. Classic translation factor GTPase family. EF-G/EF-2 subfamily.</text>
</comment>
<dbReference type="InterPro" id="IPR005517">
    <property type="entry name" value="Transl_elong_EFG/EF2_IV"/>
</dbReference>
<dbReference type="Pfam" id="PF00679">
    <property type="entry name" value="EFG_C"/>
    <property type="match status" value="1"/>
</dbReference>
<dbReference type="Gene3D" id="3.30.70.870">
    <property type="entry name" value="Elongation Factor G (Translational Gtpase), domain 3"/>
    <property type="match status" value="1"/>
</dbReference>
<sequence>MRLLGAAAVAALGRGRAPASLGWQRKQVNWKACRWSSSGVIPNEKIRNIGISAHIDSGKTTLTERVLYYTGRIAKMHEVKGKDGVGAVMDSMELERQRGITIQSAATYTMWKDVNINIIDTPGHVDFTIEVERALRVLDGAVLVLCAVGGVQCQTMTVNRQMKRYNVPFLTFINKLDRMGSNPARALQQMRSKLNHNAAFMQIPIGLEGNFKGIIDLIEERAIYFDGDFGHFLRDFLPLLWNWDRRSGSQIVRYGEIPAELRAAATDHRQELIECVANSDEQLGEMFLEEKIPSISDLKLAIRRATLKRSFTPVFLGSALKNKGVQPLLDAVLEYLPNPSEVQNYAILNKEDDSKEKTKILMNSSRDNSHPFVGLAFKLEVGRFGQLTYVRSYQGELKKGDTIYNTRTRKKVRLQRLARMHADMMEDVEEVYAGDICALFGIDCASGDTFTDKANSGLSMESIHVPDPVISIAMKPSNKNDLEKFSKGIGRFTREDPTFKVYFDTENKETVISGMGELHLEIYAQRLEREYGCPCITGKPKVAFRETITAPVPFDFTHKKQSGGAGQYGKVIGVLEPLDPEDYTKLEFSDETFGSNIPKQFVPAVEKGFLDACEKGPLSGHKLSGLRFVLQDGAHHMVDSNEISFIRAGEGALKQALANATLCILEPIMAVEVVAPNEFQGQVIAGINRRHGVITGQDGVEDYFTLYADVPLNDMFGYSTELRSCTEGKGEYTMEYSRYQPCLPSTQEDVINKYLEATGQLPVKKGKAKN</sequence>
<dbReference type="GeneID" id="100981523"/>
<gene>
    <name evidence="11 13" type="primary">GFM1</name>
    <name evidence="11" type="synonym">EFG1</name>
</gene>
<dbReference type="InterPro" id="IPR035647">
    <property type="entry name" value="EFG_III/V"/>
</dbReference>
<dbReference type="GO" id="GO:0070125">
    <property type="term" value="P:mitochondrial translational elongation"/>
    <property type="evidence" value="ECO:0007669"/>
    <property type="project" value="UniProtKB-UniRule"/>
</dbReference>
<protein>
    <recommendedName>
        <fullName evidence="11">Elongation factor G, mitochondrial</fullName>
        <shortName evidence="11">EF-Gmt</shortName>
    </recommendedName>
    <alternativeName>
        <fullName evidence="11">Elongation factor G 1, mitochondrial</fullName>
        <shortName evidence="11">mEF-G 1</shortName>
    </alternativeName>
    <alternativeName>
        <fullName evidence="11">Elongation factor G1</fullName>
    </alternativeName>
</protein>
<dbReference type="Pfam" id="PF00009">
    <property type="entry name" value="GTP_EFTU"/>
    <property type="match status" value="1"/>
</dbReference>
<evidence type="ECO:0000259" key="12">
    <source>
        <dbReference type="PROSITE" id="PS51722"/>
    </source>
</evidence>
<dbReference type="SMART" id="SM00838">
    <property type="entry name" value="EFG_C"/>
    <property type="match status" value="1"/>
</dbReference>
<keyword evidence="7" id="KW-0809">Transit peptide</keyword>